<dbReference type="AlphaFoldDB" id="A0A316HXH1"/>
<sequence length="493" mass="57704">MYCGVYAPWDHAPKFLRFSEVMDPMNPVRYFFDAHDVEGHQQALKNWRHYVVNDEYYNNERFGPSVLYHDYELNVRLIESLYLLFLEDQEHSYHRKKVSHEQLNTEKQEWDWYPVELTEEELRNPFTILKAAFEEVKLQEFRDHLSEWLAAVLSTHAIDETMSPGEIITVYEHLKKMYSAAWLIFQRSIEKSQTQETSETSIKKTYLTKDVKEEKPLNEIEQAAVPVMVTEPTVAEEMTLKQVVDFIIKSTPAVQLINHLGTHREPFIFFLFIVVDHTDMDDKEEITRDIEEKCRTLVSIVAIVKKLRGVRKKLDRGSRFITNSIWNKTLYISESLKIPGKEKTTAIRMTRGELNDAWEKYGSIGCSLSIAAREYQLKNSYQEAVFTADQAIEYLLRTAIIMETGHDPQTIDIRRLLKITLLFTDRYWNLFHKNSESSVKAFALLTAGFDGIRVERTEPIEEAAINTLILSTEILAIRVENLYHHLMSETTEE</sequence>
<proteinExistence type="predicted"/>
<dbReference type="EMBL" id="QGHA01000001">
    <property type="protein sequence ID" value="PWK79712.1"/>
    <property type="molecule type" value="Genomic_DNA"/>
</dbReference>
<evidence type="ECO:0000259" key="1">
    <source>
        <dbReference type="Pfam" id="PF05168"/>
    </source>
</evidence>
<feature type="domain" description="HEPN" evidence="1">
    <location>
        <begin position="378"/>
        <end position="418"/>
    </location>
</feature>
<keyword evidence="3" id="KW-1185">Reference proteome</keyword>
<organism evidence="2 3">
    <name type="scientific">Mucilaginibacter oryzae</name>
    <dbReference type="NCBI Taxonomy" id="468058"/>
    <lineage>
        <taxon>Bacteria</taxon>
        <taxon>Pseudomonadati</taxon>
        <taxon>Bacteroidota</taxon>
        <taxon>Sphingobacteriia</taxon>
        <taxon>Sphingobacteriales</taxon>
        <taxon>Sphingobacteriaceae</taxon>
        <taxon>Mucilaginibacter</taxon>
    </lineage>
</organism>
<dbReference type="Proteomes" id="UP000245678">
    <property type="component" value="Unassembled WGS sequence"/>
</dbReference>
<evidence type="ECO:0000313" key="3">
    <source>
        <dbReference type="Proteomes" id="UP000245678"/>
    </source>
</evidence>
<protein>
    <submittedName>
        <fullName evidence="2">HEPN domain-containing protein</fullName>
    </submittedName>
</protein>
<dbReference type="InterPro" id="IPR007842">
    <property type="entry name" value="HEPN_dom"/>
</dbReference>
<accession>A0A316HXH1</accession>
<dbReference type="Pfam" id="PF05168">
    <property type="entry name" value="HEPN"/>
    <property type="match status" value="1"/>
</dbReference>
<dbReference type="RefSeq" id="WP_109605549.1">
    <property type="nucleotide sequence ID" value="NZ_QGHA01000001.1"/>
</dbReference>
<dbReference type="Gene3D" id="1.20.120.330">
    <property type="entry name" value="Nucleotidyltransferases domain 2"/>
    <property type="match status" value="1"/>
</dbReference>
<name>A0A316HXH1_9SPHI</name>
<gene>
    <name evidence="2" type="ORF">LX99_00172</name>
</gene>
<comment type="caution">
    <text evidence="2">The sequence shown here is derived from an EMBL/GenBank/DDBJ whole genome shotgun (WGS) entry which is preliminary data.</text>
</comment>
<evidence type="ECO:0000313" key="2">
    <source>
        <dbReference type="EMBL" id="PWK79712.1"/>
    </source>
</evidence>
<dbReference type="SUPFAM" id="SSF81593">
    <property type="entry name" value="Nucleotidyltransferase substrate binding subunit/domain"/>
    <property type="match status" value="1"/>
</dbReference>
<reference evidence="2 3" key="1">
    <citation type="submission" date="2018-05" db="EMBL/GenBank/DDBJ databases">
        <title>Genomic Encyclopedia of Archaeal and Bacterial Type Strains, Phase II (KMG-II): from individual species to whole genera.</title>
        <authorList>
            <person name="Goeker M."/>
        </authorList>
    </citation>
    <scope>NUCLEOTIDE SEQUENCE [LARGE SCALE GENOMIC DNA]</scope>
    <source>
        <strain evidence="2 3">DSM 19975</strain>
    </source>
</reference>